<name>A0A3M2LZX2_9ACTN</name>
<dbReference type="AlphaFoldDB" id="A0A3M2LZX2"/>
<comment type="caution">
    <text evidence="5">The sequence shown here is derived from an EMBL/GenBank/DDBJ whole genome shotgun (WGS) entry which is preliminary data.</text>
</comment>
<comment type="similarity">
    <text evidence="1">Belongs to the FAH family.</text>
</comment>
<proteinExistence type="inferred from homology"/>
<gene>
    <name evidence="5" type="ORF">EBN88_08330</name>
</gene>
<dbReference type="InterPro" id="IPR036663">
    <property type="entry name" value="Fumarylacetoacetase_C_sf"/>
</dbReference>
<protein>
    <submittedName>
        <fullName evidence="5">Fumarylacetoacetate hydrolase</fullName>
    </submittedName>
</protein>
<evidence type="ECO:0000256" key="2">
    <source>
        <dbReference type="ARBA" id="ARBA00022723"/>
    </source>
</evidence>
<keyword evidence="5" id="KW-0378">Hydrolase</keyword>
<dbReference type="PANTHER" id="PTHR42796:SF7">
    <property type="entry name" value="2-DEHYDRO-3-DEOXY-D-ARABINONATE DEHYDRATASE"/>
    <property type="match status" value="1"/>
</dbReference>
<dbReference type="GO" id="GO:0046872">
    <property type="term" value="F:metal ion binding"/>
    <property type="evidence" value="ECO:0007669"/>
    <property type="project" value="UniProtKB-KW"/>
</dbReference>
<dbReference type="GO" id="GO:0016787">
    <property type="term" value="F:hydrolase activity"/>
    <property type="evidence" value="ECO:0007669"/>
    <property type="project" value="UniProtKB-KW"/>
</dbReference>
<feature type="region of interest" description="Disordered" evidence="3">
    <location>
        <begin position="1"/>
        <end position="34"/>
    </location>
</feature>
<dbReference type="InterPro" id="IPR011234">
    <property type="entry name" value="Fumarylacetoacetase-like_C"/>
</dbReference>
<evidence type="ECO:0000313" key="5">
    <source>
        <dbReference type="EMBL" id="RMI42857.1"/>
    </source>
</evidence>
<evidence type="ECO:0000259" key="4">
    <source>
        <dbReference type="Pfam" id="PF01557"/>
    </source>
</evidence>
<reference evidence="5 6" key="1">
    <citation type="submission" date="2018-10" db="EMBL/GenBank/DDBJ databases">
        <title>Isolation, diversity and antifungal activity of actinobacteria from wheat.</title>
        <authorList>
            <person name="Han C."/>
        </authorList>
    </citation>
    <scope>NUCLEOTIDE SEQUENCE [LARGE SCALE GENOMIC DNA]</scope>
    <source>
        <strain evidence="5 6">NEAU-YY642</strain>
    </source>
</reference>
<evidence type="ECO:0000256" key="3">
    <source>
        <dbReference type="SAM" id="MobiDB-lite"/>
    </source>
</evidence>
<keyword evidence="2" id="KW-0479">Metal-binding</keyword>
<dbReference type="Pfam" id="PF01557">
    <property type="entry name" value="FAA_hydrolase"/>
    <property type="match status" value="1"/>
</dbReference>
<dbReference type="Gene3D" id="3.90.850.10">
    <property type="entry name" value="Fumarylacetoacetase-like, C-terminal domain"/>
    <property type="match status" value="1"/>
</dbReference>
<feature type="compositionally biased region" description="Low complexity" evidence="3">
    <location>
        <begin position="25"/>
        <end position="34"/>
    </location>
</feature>
<feature type="domain" description="Fumarylacetoacetase-like C-terminal" evidence="4">
    <location>
        <begin position="233"/>
        <end position="407"/>
    </location>
</feature>
<evidence type="ECO:0000313" key="6">
    <source>
        <dbReference type="Proteomes" id="UP000278673"/>
    </source>
</evidence>
<organism evidence="5 6">
    <name type="scientific">Streptomyces triticirhizae</name>
    <dbReference type="NCBI Taxonomy" id="2483353"/>
    <lineage>
        <taxon>Bacteria</taxon>
        <taxon>Bacillati</taxon>
        <taxon>Actinomycetota</taxon>
        <taxon>Actinomycetes</taxon>
        <taxon>Kitasatosporales</taxon>
        <taxon>Streptomycetaceae</taxon>
        <taxon>Streptomyces</taxon>
    </lineage>
</organism>
<accession>A0A3M2LZX2</accession>
<dbReference type="RefSeq" id="WP_122183157.1">
    <property type="nucleotide sequence ID" value="NZ_RFFJ01000030.1"/>
</dbReference>
<dbReference type="SUPFAM" id="SSF56529">
    <property type="entry name" value="FAH"/>
    <property type="match status" value="1"/>
</dbReference>
<dbReference type="GO" id="GO:0044281">
    <property type="term" value="P:small molecule metabolic process"/>
    <property type="evidence" value="ECO:0007669"/>
    <property type="project" value="UniProtKB-ARBA"/>
</dbReference>
<dbReference type="Proteomes" id="UP000278673">
    <property type="component" value="Unassembled WGS sequence"/>
</dbReference>
<dbReference type="InterPro" id="IPR051121">
    <property type="entry name" value="FAH"/>
</dbReference>
<dbReference type="PANTHER" id="PTHR42796">
    <property type="entry name" value="FUMARYLACETOACETATE HYDROLASE DOMAIN-CONTAINING PROTEIN 2A-RELATED"/>
    <property type="match status" value="1"/>
</dbReference>
<keyword evidence="6" id="KW-1185">Reference proteome</keyword>
<sequence>MTDTSPQPAEPPTPAGESAPAGESTPVPETAAATADTPAPFELGALLPPLLPEDAERAVLVGRVWDPAVAGPCVVTLRGDRLVDLTPQAPTVSELLERPDAAAFVRAAGERADAGRSFDLDAVLEATLAGDRDRPRLLAPCDLQALKACGVTFVRSMVERVIEERAKGDRGGAAEVRQRVLAAIGGRLEHLVPGSPEAARVKEVLTAEGLWSQYLEVGIGPDAEVFTKAPVLSAVGAGAEIGVWSRSEWNNPEPELVLAVDSVGRAVGATLGNDVNLRDVEGRSALLLGKAKDNNASTAVGPFLRLFDEEFTLDDVRSLDITLTITGRDGFQLESVSSLSEISRDPLDLVAQTIGRLHQYPDGLLLFTGTMFAPTQDRDAPGEGFTHHLGDVVRIATPRLGALVNVVTHSETAEPWTFGVRALMSNLAERGLLT</sequence>
<dbReference type="EMBL" id="RFFJ01000030">
    <property type="protein sequence ID" value="RMI42857.1"/>
    <property type="molecule type" value="Genomic_DNA"/>
</dbReference>
<evidence type="ECO:0000256" key="1">
    <source>
        <dbReference type="ARBA" id="ARBA00010211"/>
    </source>
</evidence>